<dbReference type="EMBL" id="JAMWYK010000003">
    <property type="protein sequence ID" value="MCO0832190.1"/>
    <property type="molecule type" value="Genomic_DNA"/>
</dbReference>
<dbReference type="SUPFAM" id="SSF53474">
    <property type="entry name" value="alpha/beta-Hydrolases"/>
    <property type="match status" value="1"/>
</dbReference>
<sequence>MAKTLSVLQIGSTDWSDAAEENGIALTHCDVTELPVFLAKQKDPDALSSSYVLLTDDGLDSNLLAKQVQAWPAHRVIYTGDAQTFSAKMQQALFERYAIYLKEDEPADVFTRIHKDLFLGQIGFPSRFSEDQFIPQNNYAWRQKRSGRFCYEIEGDFGDSYQQIGTLRTFPGDLSAGEENLLYADYDREGDVSLAFSFIFFKNGALQQMKLFENPDKELLPAVRAPKDYLDYQILVLAKGQGKLTLRNLHQRRSRHGLGHFLPGGQRMLTTEGEEVLSYFNPGTKKGPLVVAFAGTRLHVEGFEMMGTLNELGYPYLLFTDTRAQGGAFMVGTKSFENLVESRIREAQLTAEKTSEDTIFTGYSMGSYPAMYYASLLNAEYLVLGKPIINLGRFTGRPDFAHNGMNHDWTLDLRYVLTGRLDEADNETLDQKLWKNFEDNDFRPKKVGLFSMSYDEYDGKSLPELERYLAKVKADVEQHEETGHHEEKVPEMLAFIKKALKKQAKKGVK</sequence>
<protein>
    <submittedName>
        <fullName evidence="1">Accessory Sec system protein Asp2</fullName>
    </submittedName>
</protein>
<evidence type="ECO:0000313" key="2">
    <source>
        <dbReference type="Proteomes" id="UP001523234"/>
    </source>
</evidence>
<evidence type="ECO:0000313" key="1">
    <source>
        <dbReference type="EMBL" id="MCO0832190.1"/>
    </source>
</evidence>
<dbReference type="InterPro" id="IPR022267">
    <property type="entry name" value="Asp2"/>
</dbReference>
<dbReference type="InterPro" id="IPR029058">
    <property type="entry name" value="AB_hydrolase_fold"/>
</dbReference>
<dbReference type="Proteomes" id="UP001523234">
    <property type="component" value="Unassembled WGS sequence"/>
</dbReference>
<name>A0ABT0ZQC4_9LACO</name>
<keyword evidence="2" id="KW-1185">Reference proteome</keyword>
<dbReference type="RefSeq" id="WP_252443115.1">
    <property type="nucleotide sequence ID" value="NZ_JAMWYK010000003.1"/>
</dbReference>
<reference evidence="1 2" key="1">
    <citation type="submission" date="2022-06" db="EMBL/GenBank/DDBJ databases">
        <title>Fructobacillus taiwanensis sp. nov., isolated from the honeybee.</title>
        <authorList>
            <person name="Chen Y.-S."/>
            <person name="Wang L.-T."/>
            <person name="Lee Y.-S."/>
            <person name="Chang Y.-C."/>
            <person name="Wu H.-C."/>
            <person name="Liao C.-Y."/>
            <person name="Chen W.-H."/>
            <person name="Deng J.-N."/>
            <person name="Wang Y.-H."/>
        </authorList>
    </citation>
    <scope>NUCLEOTIDE SEQUENCE [LARGE SCALE GENOMIC DNA]</scope>
    <source>
        <strain evidence="1 2">W13</strain>
    </source>
</reference>
<comment type="caution">
    <text evidence="1">The sequence shown here is derived from an EMBL/GenBank/DDBJ whole genome shotgun (WGS) entry which is preliminary data.</text>
</comment>
<dbReference type="Pfam" id="PF16929">
    <property type="entry name" value="Asp2"/>
    <property type="match status" value="1"/>
</dbReference>
<gene>
    <name evidence="1" type="primary">asp2</name>
    <name evidence="1" type="ORF">NFX39_03690</name>
</gene>
<proteinExistence type="predicted"/>
<organism evidence="1 2">
    <name type="scientific">Fructobacillus apis</name>
    <dbReference type="NCBI Taxonomy" id="2935017"/>
    <lineage>
        <taxon>Bacteria</taxon>
        <taxon>Bacillati</taxon>
        <taxon>Bacillota</taxon>
        <taxon>Bacilli</taxon>
        <taxon>Lactobacillales</taxon>
        <taxon>Lactobacillaceae</taxon>
        <taxon>Fructobacillus</taxon>
    </lineage>
</organism>
<accession>A0ABT0ZQC4</accession>
<dbReference type="NCBIfam" id="TIGR03712">
    <property type="entry name" value="acc_sec_asp2"/>
    <property type="match status" value="1"/>
</dbReference>